<dbReference type="FunFam" id="3.90.640.10:FF:000003">
    <property type="entry name" value="Molecular chaperone DnaK"/>
    <property type="match status" value="1"/>
</dbReference>
<dbReference type="Gene3D" id="2.60.34.10">
    <property type="entry name" value="Substrate Binding Domain Of DNAk, Chain A, domain 1"/>
    <property type="match status" value="1"/>
</dbReference>
<evidence type="ECO:0000313" key="6">
    <source>
        <dbReference type="EMBL" id="CAB4006577.1"/>
    </source>
</evidence>
<feature type="compositionally biased region" description="Basic and acidic residues" evidence="4">
    <location>
        <begin position="73"/>
        <end position="96"/>
    </location>
</feature>
<evidence type="ECO:0000313" key="7">
    <source>
        <dbReference type="Proteomes" id="UP001152795"/>
    </source>
</evidence>
<feature type="compositionally biased region" description="Basic and acidic residues" evidence="4">
    <location>
        <begin position="102"/>
        <end position="136"/>
    </location>
</feature>
<reference evidence="6" key="1">
    <citation type="submission" date="2020-04" db="EMBL/GenBank/DDBJ databases">
        <authorList>
            <person name="Alioto T."/>
            <person name="Alioto T."/>
            <person name="Gomez Garrido J."/>
        </authorList>
    </citation>
    <scope>NUCLEOTIDE SEQUENCE</scope>
    <source>
        <strain evidence="6">A484AB</strain>
    </source>
</reference>
<evidence type="ECO:0000256" key="1">
    <source>
        <dbReference type="ARBA" id="ARBA00007381"/>
    </source>
</evidence>
<evidence type="ECO:0000256" key="4">
    <source>
        <dbReference type="SAM" id="MobiDB-lite"/>
    </source>
</evidence>
<dbReference type="InterPro" id="IPR043129">
    <property type="entry name" value="ATPase_NBD"/>
</dbReference>
<organism evidence="6 7">
    <name type="scientific">Paramuricea clavata</name>
    <name type="common">Red gorgonian</name>
    <name type="synonym">Violescent sea-whip</name>
    <dbReference type="NCBI Taxonomy" id="317549"/>
    <lineage>
        <taxon>Eukaryota</taxon>
        <taxon>Metazoa</taxon>
        <taxon>Cnidaria</taxon>
        <taxon>Anthozoa</taxon>
        <taxon>Octocorallia</taxon>
        <taxon>Malacalcyonacea</taxon>
        <taxon>Plexauridae</taxon>
        <taxon>Paramuricea</taxon>
    </lineage>
</organism>
<dbReference type="AlphaFoldDB" id="A0A6S7HQV9"/>
<keyword evidence="2" id="KW-0547">Nucleotide-binding</keyword>
<dbReference type="OrthoDB" id="10262720at2759"/>
<name>A0A6S7HQV9_PARCT</name>
<keyword evidence="5" id="KW-0812">Transmembrane</keyword>
<keyword evidence="3" id="KW-0067">ATP-binding</keyword>
<dbReference type="EMBL" id="CACRXK020005545">
    <property type="protein sequence ID" value="CAB4006577.1"/>
    <property type="molecule type" value="Genomic_DNA"/>
</dbReference>
<proteinExistence type="inferred from homology"/>
<evidence type="ECO:0000256" key="5">
    <source>
        <dbReference type="SAM" id="Phobius"/>
    </source>
</evidence>
<dbReference type="PRINTS" id="PR00301">
    <property type="entry name" value="HEATSHOCK70"/>
</dbReference>
<dbReference type="GO" id="GO:0140662">
    <property type="term" value="F:ATP-dependent protein folding chaperone"/>
    <property type="evidence" value="ECO:0007669"/>
    <property type="project" value="InterPro"/>
</dbReference>
<feature type="compositionally biased region" description="Basic and acidic residues" evidence="4">
    <location>
        <begin position="170"/>
        <end position="183"/>
    </location>
</feature>
<feature type="non-terminal residue" evidence="6">
    <location>
        <position position="1028"/>
    </location>
</feature>
<comment type="caution">
    <text evidence="6">The sequence shown here is derived from an EMBL/GenBank/DDBJ whole genome shotgun (WGS) entry which is preliminary data.</text>
</comment>
<accession>A0A6S7HQV9</accession>
<protein>
    <submittedName>
        <fullName evidence="6">Uncharacterized protein</fullName>
    </submittedName>
</protein>
<feature type="region of interest" description="Disordered" evidence="4">
    <location>
        <begin position="23"/>
        <end position="183"/>
    </location>
</feature>
<evidence type="ECO:0000256" key="3">
    <source>
        <dbReference type="ARBA" id="ARBA00022840"/>
    </source>
</evidence>
<keyword evidence="5" id="KW-0472">Membrane</keyword>
<keyword evidence="5" id="KW-1133">Transmembrane helix</keyword>
<dbReference type="Gene3D" id="3.90.640.10">
    <property type="entry name" value="Actin, Chain A, domain 4"/>
    <property type="match status" value="1"/>
</dbReference>
<dbReference type="GO" id="GO:0005524">
    <property type="term" value="F:ATP binding"/>
    <property type="evidence" value="ECO:0007669"/>
    <property type="project" value="UniProtKB-KW"/>
</dbReference>
<dbReference type="Gene3D" id="3.30.420.40">
    <property type="match status" value="2"/>
</dbReference>
<dbReference type="InterPro" id="IPR029047">
    <property type="entry name" value="HSP70_peptide-bd_sf"/>
</dbReference>
<dbReference type="Pfam" id="PF00012">
    <property type="entry name" value="HSP70"/>
    <property type="match status" value="1"/>
</dbReference>
<gene>
    <name evidence="6" type="ORF">PACLA_8A025736</name>
</gene>
<dbReference type="InterPro" id="IPR013126">
    <property type="entry name" value="Hsp_70_fam"/>
</dbReference>
<evidence type="ECO:0000256" key="2">
    <source>
        <dbReference type="ARBA" id="ARBA00022741"/>
    </source>
</evidence>
<dbReference type="PANTHER" id="PTHR19375">
    <property type="entry name" value="HEAT SHOCK PROTEIN 70KDA"/>
    <property type="match status" value="1"/>
</dbReference>
<dbReference type="SUPFAM" id="SSF53067">
    <property type="entry name" value="Actin-like ATPase domain"/>
    <property type="match status" value="2"/>
</dbReference>
<feature type="compositionally biased region" description="Acidic residues" evidence="4">
    <location>
        <begin position="149"/>
        <end position="169"/>
    </location>
</feature>
<feature type="compositionally biased region" description="Basic and acidic residues" evidence="4">
    <location>
        <begin position="32"/>
        <end position="41"/>
    </location>
</feature>
<feature type="transmembrane region" description="Helical" evidence="5">
    <location>
        <begin position="202"/>
        <end position="222"/>
    </location>
</feature>
<dbReference type="Proteomes" id="UP001152795">
    <property type="component" value="Unassembled WGS sequence"/>
</dbReference>
<dbReference type="SUPFAM" id="SSF100920">
    <property type="entry name" value="Heat shock protein 70kD (HSP70), peptide-binding domain"/>
    <property type="match status" value="1"/>
</dbReference>
<sequence>MATKQDGMSMTDSMADDIVIIPEDGGMTSSFGKKDQFETPEKSITSESDAHVQCSPVINKQNMEIELLGKSSAGEKRDESKPSEFDKNSNETENTDKAAPAHADDVNHPNNTEEHEKEETKDEREKKVEQLDHTEELEPVNTLDSGQSEGDDNESNTDTEDEYQDEQENDERNRELEQRNDAEELHNRAPAEIIWLKIGWPWIFFLLTLVFLGVAIFISRLIDSLKPEITFDHENIHVAPSKGEWQIKATCRAFAADQIEKCVWKQLEPIPGSVEGTVIQGGTKECLRISSKKIDASLKNLKIPNKHGKYKFELTCMDNYNRTNTQHFFVMIGEKPSPIVYDIKHHLNVSIEFGSVQLRANCRPMRGYIVDKRWEYVSGPPDVGEIKPSKDGYIKFSKAGIYTFEYKCKDNYGMESQSNSTGSIVRVAVKPPYVLGIDLGTSTTCVSYITEDGRKEDIKLNGDEDDEVCMPSVVAFADNGELLIGKKALNQAVINPLSTIYEVKRLMGQNFYDVDGHKFVYRVRPTLKSHSSKGTRAAIDIPCKRYKSKLIQPEVISALILRHVVEIAQTKLGVTIKDVMISVPAQFDDAQRKATMDAGLIAGLNPQKIVNEPTVAAFAAATFIDDLRGTEDEAEVPEPKDTTSSVVVDIGGGTSDFSYMQIRGSYYKVITTDGNKTLGGRDIDIRLADKISKIFQKSITDPGVDLSKPEFQQNLRIECEKAKRALSKKDEYTLTVEVNVADQGTTPLHYPLTRHEFENVITDILNDMIKPLDSLLSRGHITRKHVKDLYLVGGTVHIPKLRRLLKEYFPNVTPESTYFKDPVQGVSRGAAKFGAAIGGIVNATWRPHVDTIPLPIKIVVDHEKMHEVFARSQLYPCSANVSLTTYTNSQTAIVIQVYEGECHATADKCQFLGEFKLSGIPPHPKGVPKINAIFTVNSNGILSVTASYKGGKMSVKNEMNLDVYSRTGSMSDEKIAELSSLVRQLVSPDSTDKPNLPKCSLLENIPPMTKIPPELNKSNVLKLAVNSE</sequence>
<comment type="similarity">
    <text evidence="1">Belongs to the heat shock protein 70 family.</text>
</comment>
<keyword evidence="7" id="KW-1185">Reference proteome</keyword>